<comment type="caution">
    <text evidence="1">The sequence shown here is derived from an EMBL/GenBank/DDBJ whole genome shotgun (WGS) entry which is preliminary data.</text>
</comment>
<name>A0A8H6E6T3_PETAA</name>
<dbReference type="GO" id="GO:0006629">
    <property type="term" value="P:lipid metabolic process"/>
    <property type="evidence" value="ECO:0007669"/>
    <property type="project" value="InterPro"/>
</dbReference>
<evidence type="ECO:0000313" key="1">
    <source>
        <dbReference type="EMBL" id="KAF5861617.1"/>
    </source>
</evidence>
<evidence type="ECO:0000313" key="2">
    <source>
        <dbReference type="Proteomes" id="UP000541154"/>
    </source>
</evidence>
<proteinExistence type="predicted"/>
<dbReference type="Proteomes" id="UP000541154">
    <property type="component" value="Unassembled WGS sequence"/>
</dbReference>
<organism evidence="1 2">
    <name type="scientific">Petromyces alliaceus</name>
    <name type="common">Aspergillus alliaceus</name>
    <dbReference type="NCBI Taxonomy" id="209559"/>
    <lineage>
        <taxon>Eukaryota</taxon>
        <taxon>Fungi</taxon>
        <taxon>Dikarya</taxon>
        <taxon>Ascomycota</taxon>
        <taxon>Pezizomycotina</taxon>
        <taxon>Eurotiomycetes</taxon>
        <taxon>Eurotiomycetidae</taxon>
        <taxon>Eurotiales</taxon>
        <taxon>Aspergillaceae</taxon>
        <taxon>Aspergillus</taxon>
        <taxon>Aspergillus subgen. Circumdati</taxon>
    </lineage>
</organism>
<dbReference type="SUPFAM" id="SSF51412">
    <property type="entry name" value="Inosine monophosphate dehydrogenase (IMPDH)"/>
    <property type="match status" value="1"/>
</dbReference>
<dbReference type="AlphaFoldDB" id="A0A8H6E6T3"/>
<gene>
    <name evidence="1" type="ORF">ETB97_012783</name>
</gene>
<dbReference type="Gene3D" id="3.20.20.190">
    <property type="entry name" value="Phosphatidylinositol (PI) phosphodiesterase"/>
    <property type="match status" value="1"/>
</dbReference>
<sequence length="148" mass="16579">MQRPLQPAPQRPIYAIAHKVLTPDAVQMALSHGANAVRVDISPCPDRCKERQACSIEALWDLAREILEPAGVRVLYGFGQPTMTRGYTVIRDSLNENEAVVISGRTHDVLERYKAAGESIPIDRRVMDYGNLQFCQTLDLDPELRYAS</sequence>
<keyword evidence="2" id="KW-1185">Reference proteome</keyword>
<reference evidence="1 2" key="1">
    <citation type="submission" date="2019-04" db="EMBL/GenBank/DDBJ databases">
        <title>Aspergillus burnettii sp. nov., novel species from soil in southeast Queensland.</title>
        <authorList>
            <person name="Gilchrist C.L.M."/>
            <person name="Pitt J.I."/>
            <person name="Lange L."/>
            <person name="Lacey H.J."/>
            <person name="Vuong D."/>
            <person name="Midgley D.J."/>
            <person name="Greenfield P."/>
            <person name="Bradbury M."/>
            <person name="Lacey E."/>
            <person name="Busk P.K."/>
            <person name="Pilgaard B."/>
            <person name="Chooi Y.H."/>
            <person name="Piggott A.M."/>
        </authorList>
    </citation>
    <scope>NUCLEOTIDE SEQUENCE [LARGE SCALE GENOMIC DNA]</scope>
    <source>
        <strain evidence="1 2">FRR 5400</strain>
    </source>
</reference>
<dbReference type="EMBL" id="SPNV01000095">
    <property type="protein sequence ID" value="KAF5861617.1"/>
    <property type="molecule type" value="Genomic_DNA"/>
</dbReference>
<dbReference type="GO" id="GO:0008081">
    <property type="term" value="F:phosphoric diester hydrolase activity"/>
    <property type="evidence" value="ECO:0007669"/>
    <property type="project" value="InterPro"/>
</dbReference>
<protein>
    <submittedName>
        <fullName evidence="1">Uncharacterized protein</fullName>
    </submittedName>
</protein>
<dbReference type="InterPro" id="IPR017946">
    <property type="entry name" value="PLC-like_Pdiesterase_TIM-brl"/>
</dbReference>
<accession>A0A8H6E6T3</accession>